<feature type="compositionally biased region" description="Pro residues" evidence="6">
    <location>
        <begin position="153"/>
        <end position="175"/>
    </location>
</feature>
<keyword evidence="5" id="KW-0539">Nucleus</keyword>
<dbReference type="Gene3D" id="2.30.30.140">
    <property type="match status" value="1"/>
</dbReference>
<feature type="region of interest" description="Disordered" evidence="6">
    <location>
        <begin position="146"/>
        <end position="181"/>
    </location>
</feature>
<evidence type="ECO:0000313" key="8">
    <source>
        <dbReference type="EnsemblMetazoa" id="AMEC014564-PA"/>
    </source>
</evidence>
<dbReference type="GO" id="GO:0005737">
    <property type="term" value="C:cytoplasm"/>
    <property type="evidence" value="ECO:0007669"/>
    <property type="project" value="InterPro"/>
</dbReference>
<reference evidence="8" key="2">
    <citation type="submission" date="2020-05" db="UniProtKB">
        <authorList>
            <consortium name="EnsemblMetazoa"/>
        </authorList>
    </citation>
    <scope>IDENTIFICATION</scope>
    <source>
        <strain evidence="8">CM1001059</strain>
    </source>
</reference>
<comment type="similarity">
    <text evidence="2">Belongs to the SMN family.</text>
</comment>
<reference evidence="9" key="1">
    <citation type="submission" date="2014-01" db="EMBL/GenBank/DDBJ databases">
        <title>The Genome Sequence of Anopheles melas CM1001059_A (V2).</title>
        <authorList>
            <consortium name="The Broad Institute Genomics Platform"/>
            <person name="Neafsey D.E."/>
            <person name="Besansky N."/>
            <person name="Howell P."/>
            <person name="Walton C."/>
            <person name="Young S.K."/>
            <person name="Zeng Q."/>
            <person name="Gargeya S."/>
            <person name="Fitzgerald M."/>
            <person name="Haas B."/>
            <person name="Abouelleil A."/>
            <person name="Allen A.W."/>
            <person name="Alvarado L."/>
            <person name="Arachchi H.M."/>
            <person name="Berlin A.M."/>
            <person name="Chapman S.B."/>
            <person name="Gainer-Dewar J."/>
            <person name="Goldberg J."/>
            <person name="Griggs A."/>
            <person name="Gujja S."/>
            <person name="Hansen M."/>
            <person name="Howarth C."/>
            <person name="Imamovic A."/>
            <person name="Ireland A."/>
            <person name="Larimer J."/>
            <person name="McCowan C."/>
            <person name="Murphy C."/>
            <person name="Pearson M."/>
            <person name="Poon T.W."/>
            <person name="Priest M."/>
            <person name="Roberts A."/>
            <person name="Saif S."/>
            <person name="Shea T."/>
            <person name="Sisk P."/>
            <person name="Sykes S."/>
            <person name="Wortman J."/>
            <person name="Nusbaum C."/>
            <person name="Birren B."/>
        </authorList>
    </citation>
    <scope>NUCLEOTIDE SEQUENCE [LARGE SCALE GENOMIC DNA]</scope>
    <source>
        <strain evidence="9">CM1001059</strain>
    </source>
</reference>
<dbReference type="STRING" id="34690.A0A182U620"/>
<sequence length="196" mass="20250">MPVSVTPTGVLAQPQPAVLATAPSPGSVQAHGTLAPTSMPMAPAMAPPATAAIPAVYTNWKIGDRCLAKYWEDGGFYTAEITDTSKNTFVVHFLEYGNYEEVLKTDCIPITQAASPAAPAPMAIGYHPAPAPQHMAPPHQAAAAAAAASVPYAPHPGHPHLPPQHHPGHVPAPLPPHHHQPQMAAAPVIASLFASA</sequence>
<dbReference type="GO" id="GO:0008380">
    <property type="term" value="P:RNA splicing"/>
    <property type="evidence" value="ECO:0007669"/>
    <property type="project" value="UniProtKB-KW"/>
</dbReference>
<dbReference type="EnsemblMetazoa" id="AMEC014564-RA">
    <property type="protein sequence ID" value="AMEC014564-PA"/>
    <property type="gene ID" value="AMEC014564"/>
</dbReference>
<feature type="domain" description="Tudor" evidence="7">
    <location>
        <begin position="59"/>
        <end position="117"/>
    </location>
</feature>
<dbReference type="AlphaFoldDB" id="A0A182U620"/>
<dbReference type="InterPro" id="IPR010304">
    <property type="entry name" value="SMN_Tudor"/>
</dbReference>
<evidence type="ECO:0000259" key="7">
    <source>
        <dbReference type="PROSITE" id="PS50304"/>
    </source>
</evidence>
<dbReference type="SMART" id="SM00333">
    <property type="entry name" value="TUDOR"/>
    <property type="match status" value="1"/>
</dbReference>
<proteinExistence type="inferred from homology"/>
<dbReference type="PROSITE" id="PS50304">
    <property type="entry name" value="TUDOR"/>
    <property type="match status" value="1"/>
</dbReference>
<dbReference type="GO" id="GO:0015030">
    <property type="term" value="C:Cajal body"/>
    <property type="evidence" value="ECO:0007669"/>
    <property type="project" value="UniProtKB-SubCell"/>
</dbReference>
<dbReference type="Proteomes" id="UP000075902">
    <property type="component" value="Unassembled WGS sequence"/>
</dbReference>
<dbReference type="GO" id="GO:0003723">
    <property type="term" value="F:RNA binding"/>
    <property type="evidence" value="ECO:0007669"/>
    <property type="project" value="InterPro"/>
</dbReference>
<keyword evidence="3" id="KW-0507">mRNA processing</keyword>
<evidence type="ECO:0000256" key="2">
    <source>
        <dbReference type="ARBA" id="ARBA00005371"/>
    </source>
</evidence>
<evidence type="ECO:0000256" key="5">
    <source>
        <dbReference type="ARBA" id="ARBA00023242"/>
    </source>
</evidence>
<protein>
    <submittedName>
        <fullName evidence="8">Tudor domain-containing protein</fullName>
    </submittedName>
</protein>
<name>A0A182U620_9DIPT</name>
<evidence type="ECO:0000256" key="1">
    <source>
        <dbReference type="ARBA" id="ARBA00004408"/>
    </source>
</evidence>
<evidence type="ECO:0000256" key="4">
    <source>
        <dbReference type="ARBA" id="ARBA00023187"/>
    </source>
</evidence>
<keyword evidence="9" id="KW-1185">Reference proteome</keyword>
<dbReference type="SUPFAM" id="SSF63748">
    <property type="entry name" value="Tudor/PWWP/MBT"/>
    <property type="match status" value="1"/>
</dbReference>
<evidence type="ECO:0000256" key="6">
    <source>
        <dbReference type="SAM" id="MobiDB-lite"/>
    </source>
</evidence>
<accession>A0A182U620</accession>
<keyword evidence="4" id="KW-0508">mRNA splicing</keyword>
<dbReference type="Pfam" id="PF06003">
    <property type="entry name" value="SMN_Tudor"/>
    <property type="match status" value="1"/>
</dbReference>
<dbReference type="GO" id="GO:0006397">
    <property type="term" value="P:mRNA processing"/>
    <property type="evidence" value="ECO:0007669"/>
    <property type="project" value="UniProtKB-KW"/>
</dbReference>
<dbReference type="InterPro" id="IPR002999">
    <property type="entry name" value="Tudor"/>
</dbReference>
<comment type="subcellular location">
    <subcellularLocation>
        <location evidence="1">Nucleus</location>
        <location evidence="1">Cajal body</location>
    </subcellularLocation>
</comment>
<evidence type="ECO:0000256" key="3">
    <source>
        <dbReference type="ARBA" id="ARBA00022664"/>
    </source>
</evidence>
<organism evidence="8 9">
    <name type="scientific">Anopheles melas</name>
    <dbReference type="NCBI Taxonomy" id="34690"/>
    <lineage>
        <taxon>Eukaryota</taxon>
        <taxon>Metazoa</taxon>
        <taxon>Ecdysozoa</taxon>
        <taxon>Arthropoda</taxon>
        <taxon>Hexapoda</taxon>
        <taxon>Insecta</taxon>
        <taxon>Pterygota</taxon>
        <taxon>Neoptera</taxon>
        <taxon>Endopterygota</taxon>
        <taxon>Diptera</taxon>
        <taxon>Nematocera</taxon>
        <taxon>Culicoidea</taxon>
        <taxon>Culicidae</taxon>
        <taxon>Anophelinae</taxon>
        <taxon>Anopheles</taxon>
    </lineage>
</organism>
<dbReference type="VEuPathDB" id="VectorBase:AMEC014564"/>
<evidence type="ECO:0000313" key="9">
    <source>
        <dbReference type="Proteomes" id="UP000075902"/>
    </source>
</evidence>